<dbReference type="Proteomes" id="UP001178662">
    <property type="component" value="Chromosome"/>
</dbReference>
<feature type="domain" description="Copper amine oxidase-like N-terminal" evidence="1">
    <location>
        <begin position="416"/>
        <end position="489"/>
    </location>
</feature>
<gene>
    <name evidence="2" type="ORF">P0Y55_12645</name>
</gene>
<dbReference type="InterPro" id="IPR036582">
    <property type="entry name" value="Mao_N_sf"/>
</dbReference>
<reference evidence="2" key="1">
    <citation type="submission" date="2023-03" db="EMBL/GenBank/DDBJ databases">
        <title>Andean soil-derived lignocellulolytic bacterial consortium as a source of novel taxa and putative plastic-active enzymes.</title>
        <authorList>
            <person name="Diaz-Garcia L."/>
            <person name="Chuvochina M."/>
            <person name="Feuerriegel G."/>
            <person name="Bunk B."/>
            <person name="Sproer C."/>
            <person name="Streit W.R."/>
            <person name="Rodriguez L.M."/>
            <person name="Overmann J."/>
            <person name="Jimenez D.J."/>
        </authorList>
    </citation>
    <scope>NUCLEOTIDE SEQUENCE</scope>
    <source>
        <strain evidence="2">MAG 2441</strain>
    </source>
</reference>
<dbReference type="InterPro" id="IPR012854">
    <property type="entry name" value="Cu_amine_oxidase-like_N"/>
</dbReference>
<dbReference type="Pfam" id="PF07833">
    <property type="entry name" value="Cu_amine_oxidN1"/>
    <property type="match status" value="1"/>
</dbReference>
<dbReference type="SUPFAM" id="SSF55383">
    <property type="entry name" value="Copper amine oxidase, domain N"/>
    <property type="match status" value="1"/>
</dbReference>
<organism evidence="2 3">
    <name type="scientific">Candidatus Cohnella colombiensis</name>
    <dbReference type="NCBI Taxonomy" id="3121368"/>
    <lineage>
        <taxon>Bacteria</taxon>
        <taxon>Bacillati</taxon>
        <taxon>Bacillota</taxon>
        <taxon>Bacilli</taxon>
        <taxon>Bacillales</taxon>
        <taxon>Paenibacillaceae</taxon>
        <taxon>Cohnella</taxon>
    </lineage>
</organism>
<protein>
    <submittedName>
        <fullName evidence="2">Stalk domain-containing protein</fullName>
    </submittedName>
</protein>
<name>A0AA95ETZ3_9BACL</name>
<sequence length="517" mass="58553">MRNRLSKSIGIIFCTFLLLALIGCQAVGGLDLNKTILKQFEVTHQETSQLFEIEIDFNDELFSDMDSHDASLLKSFQKITFKIDQMKMDESGNQLLKGSFSNLKGSIPFTFQSDKSAIRIDLDGLSRPLVFKWDELNGYEEGSVFSFKNQETIGSAVRKLIQDVAPYFVKGLPNPPVINVSQTNVPINGLPTNVLQTHIEMNGSQLGDWLSTYLENLVNDQEGLKATLRKAVEWMLELPPEVMEMMDPEFDREEEINIDEIVAEGFDELYPELQAAQEELASAREDEEWDQIFDEGVTLKADVYVDETLFVRKSDVELKFAPAILAEEDSPVRGIKVRYQSESWNVNGAVEIPQLTIPSFKLTVTDLQQMKAYQFVRLFKEDSMMYDILKNDLKVGRQSVFLNNFSEWRTPLYKNDKGTLYVPIRTTLSEFGVNLSPSTRAGEVRFYDDGTYQSVVLNVNSKKVTVNGESIMFTQKVIKHDGVTYAAADDLLGLLHATYTVSDFSGDYISLHATRDV</sequence>
<dbReference type="AlphaFoldDB" id="A0AA95ETZ3"/>
<keyword evidence="3" id="KW-1185">Reference proteome</keyword>
<evidence type="ECO:0000259" key="1">
    <source>
        <dbReference type="Pfam" id="PF07833"/>
    </source>
</evidence>
<accession>A0AA95ETZ3</accession>
<evidence type="ECO:0000313" key="2">
    <source>
        <dbReference type="EMBL" id="WEK53428.1"/>
    </source>
</evidence>
<evidence type="ECO:0000313" key="3">
    <source>
        <dbReference type="Proteomes" id="UP001178662"/>
    </source>
</evidence>
<proteinExistence type="predicted"/>
<dbReference type="EMBL" id="CP119317">
    <property type="protein sequence ID" value="WEK53428.1"/>
    <property type="molecule type" value="Genomic_DNA"/>
</dbReference>
<dbReference type="PROSITE" id="PS51257">
    <property type="entry name" value="PROKAR_LIPOPROTEIN"/>
    <property type="match status" value="1"/>
</dbReference>